<dbReference type="GO" id="GO:0003700">
    <property type="term" value="F:DNA-binding transcription factor activity"/>
    <property type="evidence" value="ECO:0007669"/>
    <property type="project" value="InterPro"/>
</dbReference>
<dbReference type="SUPFAM" id="SSF51215">
    <property type="entry name" value="Regulatory protein AraC"/>
    <property type="match status" value="1"/>
</dbReference>
<dbReference type="SMART" id="SM00342">
    <property type="entry name" value="HTH_ARAC"/>
    <property type="match status" value="1"/>
</dbReference>
<keyword evidence="2" id="KW-0238">DNA-binding</keyword>
<dbReference type="EMBL" id="WVHS01000001">
    <property type="protein sequence ID" value="MXV14557.1"/>
    <property type="molecule type" value="Genomic_DNA"/>
</dbReference>
<dbReference type="RefSeq" id="WP_160905522.1">
    <property type="nucleotide sequence ID" value="NZ_WVHS01000001.1"/>
</dbReference>
<evidence type="ECO:0000256" key="2">
    <source>
        <dbReference type="ARBA" id="ARBA00023125"/>
    </source>
</evidence>
<evidence type="ECO:0000256" key="3">
    <source>
        <dbReference type="ARBA" id="ARBA00023163"/>
    </source>
</evidence>
<evidence type="ECO:0000259" key="4">
    <source>
        <dbReference type="PROSITE" id="PS01124"/>
    </source>
</evidence>
<reference evidence="5 6" key="1">
    <citation type="submission" date="2019-11" db="EMBL/GenBank/DDBJ databases">
        <title>Pedobacter sp. HMF7056 Genome sequencing and assembly.</title>
        <authorList>
            <person name="Kang H."/>
            <person name="Kim H."/>
            <person name="Joh K."/>
        </authorList>
    </citation>
    <scope>NUCLEOTIDE SEQUENCE [LARGE SCALE GENOMIC DNA]</scope>
    <source>
        <strain evidence="5 6">HMF7056</strain>
    </source>
</reference>
<dbReference type="InterPro" id="IPR018060">
    <property type="entry name" value="HTH_AraC"/>
</dbReference>
<dbReference type="PROSITE" id="PS01124">
    <property type="entry name" value="HTH_ARAC_FAMILY_2"/>
    <property type="match status" value="1"/>
</dbReference>
<dbReference type="AlphaFoldDB" id="A0A7K1XUS9"/>
<comment type="caution">
    <text evidence="5">The sequence shown here is derived from an EMBL/GenBank/DDBJ whole genome shotgun (WGS) entry which is preliminary data.</text>
</comment>
<protein>
    <submittedName>
        <fullName evidence="5">Helix-turn-helix domain-containing protein</fullName>
    </submittedName>
</protein>
<name>A0A7K1XUS9_9SPHI</name>
<dbReference type="Proteomes" id="UP000451233">
    <property type="component" value="Unassembled WGS sequence"/>
</dbReference>
<dbReference type="InterPro" id="IPR009057">
    <property type="entry name" value="Homeodomain-like_sf"/>
</dbReference>
<keyword evidence="6" id="KW-1185">Reference proteome</keyword>
<evidence type="ECO:0000313" key="5">
    <source>
        <dbReference type="EMBL" id="MXV14557.1"/>
    </source>
</evidence>
<dbReference type="PANTHER" id="PTHR43280:SF32">
    <property type="entry name" value="TRANSCRIPTIONAL REGULATORY PROTEIN"/>
    <property type="match status" value="1"/>
</dbReference>
<evidence type="ECO:0000313" key="6">
    <source>
        <dbReference type="Proteomes" id="UP000451233"/>
    </source>
</evidence>
<dbReference type="GO" id="GO:0043565">
    <property type="term" value="F:sequence-specific DNA binding"/>
    <property type="evidence" value="ECO:0007669"/>
    <property type="project" value="InterPro"/>
</dbReference>
<keyword evidence="3" id="KW-0804">Transcription</keyword>
<organism evidence="5 6">
    <name type="scientific">Hufsiella ginkgonis</name>
    <dbReference type="NCBI Taxonomy" id="2695274"/>
    <lineage>
        <taxon>Bacteria</taxon>
        <taxon>Pseudomonadati</taxon>
        <taxon>Bacteroidota</taxon>
        <taxon>Sphingobacteriia</taxon>
        <taxon>Sphingobacteriales</taxon>
        <taxon>Sphingobacteriaceae</taxon>
        <taxon>Hufsiella</taxon>
    </lineage>
</organism>
<keyword evidence="1" id="KW-0805">Transcription regulation</keyword>
<dbReference type="Gene3D" id="1.10.10.60">
    <property type="entry name" value="Homeodomain-like"/>
    <property type="match status" value="1"/>
</dbReference>
<accession>A0A7K1XUS9</accession>
<sequence>MQVRLNETEAPVKSESLHDFYRMFTANRPEISIPSLELVSDIGHFNVFRRSGFCSVNPSPYNRRDYYKISFIIGTGTLYYQERQIEINGKALLFTNPEIPYSWEACSEKQSGFFCLFTENFIRKRNDDVRDLLLLKTRDNPVIFLEDKDLDTFNHLFSQMMREMDAAYSYKYDLQRNYLGLIFHEALKLLPAGPEKQYKNASLRLTSQFLEMLERQFPIDSTDHILGLKTAHDFAARLCIHVNHLNYAVKEATGMTTSEHISRRITNESIALLRHTEWNIAEISYCLGFEYPANFNIFFKRQTGATPRSFRVAK</sequence>
<feature type="domain" description="HTH araC/xylS-type" evidence="4">
    <location>
        <begin position="207"/>
        <end position="313"/>
    </location>
</feature>
<gene>
    <name evidence="5" type="ORF">GS398_04545</name>
</gene>
<evidence type="ECO:0000256" key="1">
    <source>
        <dbReference type="ARBA" id="ARBA00023015"/>
    </source>
</evidence>
<proteinExistence type="predicted"/>
<dbReference type="InterPro" id="IPR037923">
    <property type="entry name" value="HTH-like"/>
</dbReference>
<dbReference type="Pfam" id="PF12833">
    <property type="entry name" value="HTH_18"/>
    <property type="match status" value="1"/>
</dbReference>
<dbReference type="PANTHER" id="PTHR43280">
    <property type="entry name" value="ARAC-FAMILY TRANSCRIPTIONAL REGULATOR"/>
    <property type="match status" value="1"/>
</dbReference>
<dbReference type="SUPFAM" id="SSF46689">
    <property type="entry name" value="Homeodomain-like"/>
    <property type="match status" value="1"/>
</dbReference>